<dbReference type="EMBL" id="GBRH01262703">
    <property type="protein sequence ID" value="JAD35192.1"/>
    <property type="molecule type" value="Transcribed_RNA"/>
</dbReference>
<reference evidence="1" key="1">
    <citation type="submission" date="2014-09" db="EMBL/GenBank/DDBJ databases">
        <authorList>
            <person name="Magalhaes I.L.F."/>
            <person name="Oliveira U."/>
            <person name="Santos F.R."/>
            <person name="Vidigal T.H.D.A."/>
            <person name="Brescovit A.D."/>
            <person name="Santos A.J."/>
        </authorList>
    </citation>
    <scope>NUCLEOTIDE SEQUENCE</scope>
    <source>
        <tissue evidence="1">Shoot tissue taken approximately 20 cm above the soil surface</tissue>
    </source>
</reference>
<reference evidence="1" key="2">
    <citation type="journal article" date="2015" name="Data Brief">
        <title>Shoot transcriptome of the giant reed, Arundo donax.</title>
        <authorList>
            <person name="Barrero R.A."/>
            <person name="Guerrero F.D."/>
            <person name="Moolhuijzen P."/>
            <person name="Goolsby J.A."/>
            <person name="Tidwell J."/>
            <person name="Bellgard S.E."/>
            <person name="Bellgard M.I."/>
        </authorList>
    </citation>
    <scope>NUCLEOTIDE SEQUENCE</scope>
    <source>
        <tissue evidence="1">Shoot tissue taken approximately 20 cm above the soil surface</tissue>
    </source>
</reference>
<protein>
    <submittedName>
        <fullName evidence="1">Uncharacterized protein</fullName>
    </submittedName>
</protein>
<name>A0A0A8ZK11_ARUDO</name>
<dbReference type="AlphaFoldDB" id="A0A0A8ZK11"/>
<accession>A0A0A8ZK11</accession>
<organism evidence="1">
    <name type="scientific">Arundo donax</name>
    <name type="common">Giant reed</name>
    <name type="synonym">Donax arundinaceus</name>
    <dbReference type="NCBI Taxonomy" id="35708"/>
    <lineage>
        <taxon>Eukaryota</taxon>
        <taxon>Viridiplantae</taxon>
        <taxon>Streptophyta</taxon>
        <taxon>Embryophyta</taxon>
        <taxon>Tracheophyta</taxon>
        <taxon>Spermatophyta</taxon>
        <taxon>Magnoliopsida</taxon>
        <taxon>Liliopsida</taxon>
        <taxon>Poales</taxon>
        <taxon>Poaceae</taxon>
        <taxon>PACMAD clade</taxon>
        <taxon>Arundinoideae</taxon>
        <taxon>Arundineae</taxon>
        <taxon>Arundo</taxon>
    </lineage>
</organism>
<proteinExistence type="predicted"/>
<sequence length="17" mass="2157">MWSRKWFHPGGRRENGR</sequence>
<evidence type="ECO:0000313" key="1">
    <source>
        <dbReference type="EMBL" id="JAD35192.1"/>
    </source>
</evidence>